<proteinExistence type="predicted"/>
<protein>
    <recommendedName>
        <fullName evidence="3">Sensory transduction regulator</fullName>
    </recommendedName>
</protein>
<sequence length="145" mass="16440">MTESAEHAPTALVPTRYATEVLEFLAEEGFRPSLDDEGDVVFKYEGGWYFLVTSKEDATYFALYHLRFWSLDDAAERLRAHEAAALAHMNIRVGRITVLDDNVSASVDAYLPDDQAWRSLLMRNLSGLQALVRAFRDSMHAQLEN</sequence>
<reference evidence="2" key="1">
    <citation type="submission" date="2014-11" db="EMBL/GenBank/DDBJ databases">
        <title>Hymenobacter sp. DG25B genome submission.</title>
        <authorList>
            <person name="Jung H.-Y."/>
            <person name="Kim M.K."/>
            <person name="Srinivasan S."/>
            <person name="Lim S."/>
        </authorList>
    </citation>
    <scope>NUCLEOTIDE SEQUENCE [LARGE SCALE GENOMIC DNA]</scope>
    <source>
        <strain evidence="2">DY59</strain>
    </source>
</reference>
<gene>
    <name evidence="1" type="ORF">QR90_08565</name>
</gene>
<dbReference type="HOGENOM" id="CLU_139038_1_0_0"/>
<dbReference type="EMBL" id="CP010028">
    <property type="protein sequence ID" value="AIZ45143.1"/>
    <property type="molecule type" value="Genomic_DNA"/>
</dbReference>
<dbReference type="STRING" id="1182571.QR90_08565"/>
<evidence type="ECO:0000313" key="1">
    <source>
        <dbReference type="EMBL" id="AIZ45143.1"/>
    </source>
</evidence>
<name>A0A0A7KKQ3_9DEIO</name>
<organism evidence="1 2">
    <name type="scientific">Deinococcus radiopugnans</name>
    <dbReference type="NCBI Taxonomy" id="57497"/>
    <lineage>
        <taxon>Bacteria</taxon>
        <taxon>Thermotogati</taxon>
        <taxon>Deinococcota</taxon>
        <taxon>Deinococci</taxon>
        <taxon>Deinococcales</taxon>
        <taxon>Deinococcaceae</taxon>
        <taxon>Deinococcus</taxon>
    </lineage>
</organism>
<evidence type="ECO:0000313" key="2">
    <source>
        <dbReference type="Proteomes" id="UP000030634"/>
    </source>
</evidence>
<dbReference type="RefSeq" id="WP_039683846.1">
    <property type="nucleotide sequence ID" value="NZ_CP010028.1"/>
</dbReference>
<evidence type="ECO:0008006" key="3">
    <source>
        <dbReference type="Google" id="ProtNLM"/>
    </source>
</evidence>
<dbReference type="Proteomes" id="UP000030634">
    <property type="component" value="Chromosome"/>
</dbReference>
<dbReference type="AlphaFoldDB" id="A0A0A7KKQ3"/>
<accession>A0A0A7KKQ3</accession>
<dbReference type="KEGG" id="dsw:QR90_08565"/>